<organism evidence="1 2">
    <name type="scientific">Maribacter arcticus</name>
    <dbReference type="NCBI Taxonomy" id="561365"/>
    <lineage>
        <taxon>Bacteria</taxon>
        <taxon>Pseudomonadati</taxon>
        <taxon>Bacteroidota</taxon>
        <taxon>Flavobacteriia</taxon>
        <taxon>Flavobacteriales</taxon>
        <taxon>Flavobacteriaceae</taxon>
        <taxon>Maribacter</taxon>
    </lineage>
</organism>
<evidence type="ECO:0000313" key="1">
    <source>
        <dbReference type="EMBL" id="SKB74905.1"/>
    </source>
</evidence>
<evidence type="ECO:0008006" key="3">
    <source>
        <dbReference type="Google" id="ProtNLM"/>
    </source>
</evidence>
<protein>
    <recommendedName>
        <fullName evidence="3">DUF1835 domain-containing protein</fullName>
    </recommendedName>
</protein>
<dbReference type="STRING" id="561365.SAMN05660866_03099"/>
<accession>A0A1T5DT88</accession>
<dbReference type="EMBL" id="FUYL01000010">
    <property type="protein sequence ID" value="SKB74905.1"/>
    <property type="molecule type" value="Genomic_DNA"/>
</dbReference>
<sequence length="335" mass="39105">MFSVKLFFNVVISVIFNPIKLNQAGMSSLLHITNGDNFTQRLQKLNLDGDVITWNEMLCEGKTLPTVGTETFWKARFEFLHKNYKVSKSWFIEKTLKEYRSLCSHKQQDHIILWFEYDLFCQVNMLAVISWLLTHRKYAQISLVCSGKEDDSDKMYSLNELTDEQLLNLYNNKKELTQDDAEYADYVWQLYCSNNPIRLENLTDFKDYQFDYLGDAVKTHLKRFPSIANGLNEMENTILRLALNEKPKSKSEFMQVILKNQGNLGFADTQYDRAITRLKPLITSLNPVRLSKKGKEILEGKTSYYSCIQDNDVYLGGALKYNFLYNTDSNRILKL</sequence>
<name>A0A1T5DT88_9FLAO</name>
<proteinExistence type="predicted"/>
<evidence type="ECO:0000313" key="2">
    <source>
        <dbReference type="Proteomes" id="UP000190339"/>
    </source>
</evidence>
<gene>
    <name evidence="1" type="ORF">SAMN05660866_03099</name>
</gene>
<keyword evidence="2" id="KW-1185">Reference proteome</keyword>
<reference evidence="2" key="1">
    <citation type="submission" date="2017-02" db="EMBL/GenBank/DDBJ databases">
        <authorList>
            <person name="Varghese N."/>
            <person name="Submissions S."/>
        </authorList>
    </citation>
    <scope>NUCLEOTIDE SEQUENCE [LARGE SCALE GENOMIC DNA]</scope>
    <source>
        <strain evidence="2">DSM 23546</strain>
    </source>
</reference>
<dbReference type="AlphaFoldDB" id="A0A1T5DT88"/>
<dbReference type="Proteomes" id="UP000190339">
    <property type="component" value="Unassembled WGS sequence"/>
</dbReference>